<accession>A0A1E7EV34</accession>
<dbReference type="KEGG" id="fcy:FRACYDRAFT_247982"/>
<name>A0A1E7EV34_9STRA</name>
<dbReference type="EMBL" id="KV784374">
    <property type="protein sequence ID" value="OEU09726.1"/>
    <property type="molecule type" value="Genomic_DNA"/>
</dbReference>
<evidence type="ECO:0000313" key="2">
    <source>
        <dbReference type="Proteomes" id="UP000095751"/>
    </source>
</evidence>
<proteinExistence type="predicted"/>
<dbReference type="InParanoid" id="A0A1E7EV34"/>
<keyword evidence="2" id="KW-1185">Reference proteome</keyword>
<gene>
    <name evidence="1" type="ORF">FRACYDRAFT_247982</name>
</gene>
<dbReference type="Proteomes" id="UP000095751">
    <property type="component" value="Unassembled WGS sequence"/>
</dbReference>
<organism evidence="1 2">
    <name type="scientific">Fragilariopsis cylindrus CCMP1102</name>
    <dbReference type="NCBI Taxonomy" id="635003"/>
    <lineage>
        <taxon>Eukaryota</taxon>
        <taxon>Sar</taxon>
        <taxon>Stramenopiles</taxon>
        <taxon>Ochrophyta</taxon>
        <taxon>Bacillariophyta</taxon>
        <taxon>Bacillariophyceae</taxon>
        <taxon>Bacillariophycidae</taxon>
        <taxon>Bacillariales</taxon>
        <taxon>Bacillariaceae</taxon>
        <taxon>Fragilariopsis</taxon>
    </lineage>
</organism>
<sequence>MYNIMGAFQLKVIFCGTPGLNFLKCAIGSRQGKFFKIIKRLNVDICTVKRGKKFGCDLVIWGKFYEDLYGWKANFKSPGRANAIIFIVIGILREDPLSTDRYPWRFDSVQSHFHVDIKEFSAYYCVAQYGRNSPWMSTRLLPTLLRPGDNLECVESTGIGTG</sequence>
<dbReference type="AlphaFoldDB" id="A0A1E7EV34"/>
<evidence type="ECO:0000313" key="1">
    <source>
        <dbReference type="EMBL" id="OEU09726.1"/>
    </source>
</evidence>
<reference evidence="1 2" key="1">
    <citation type="submission" date="2016-09" db="EMBL/GenBank/DDBJ databases">
        <title>Extensive genetic diversity and differential bi-allelic expression allows diatom success in the polar Southern Ocean.</title>
        <authorList>
            <consortium name="DOE Joint Genome Institute"/>
            <person name="Mock T."/>
            <person name="Otillar R.P."/>
            <person name="Strauss J."/>
            <person name="Dupont C."/>
            <person name="Frickenhaus S."/>
            <person name="Maumus F."/>
            <person name="Mcmullan M."/>
            <person name="Sanges R."/>
            <person name="Schmutz J."/>
            <person name="Toseland A."/>
            <person name="Valas R."/>
            <person name="Veluchamy A."/>
            <person name="Ward B.J."/>
            <person name="Allen A."/>
            <person name="Barry K."/>
            <person name="Falciatore A."/>
            <person name="Ferrante M."/>
            <person name="Fortunato A.E."/>
            <person name="Gloeckner G."/>
            <person name="Gruber A."/>
            <person name="Hipkin R."/>
            <person name="Janech M."/>
            <person name="Kroth P."/>
            <person name="Leese F."/>
            <person name="Lindquist E."/>
            <person name="Lyon B.R."/>
            <person name="Martin J."/>
            <person name="Mayer C."/>
            <person name="Parker M."/>
            <person name="Quesneville H."/>
            <person name="Raymond J."/>
            <person name="Uhlig C."/>
            <person name="Valentin K.U."/>
            <person name="Worden A.Z."/>
            <person name="Armbrust E.V."/>
            <person name="Bowler C."/>
            <person name="Green B."/>
            <person name="Moulton V."/>
            <person name="Van Oosterhout C."/>
            <person name="Grigoriev I."/>
        </authorList>
    </citation>
    <scope>NUCLEOTIDE SEQUENCE [LARGE SCALE GENOMIC DNA]</scope>
    <source>
        <strain evidence="1 2">CCMP1102</strain>
    </source>
</reference>
<protein>
    <submittedName>
        <fullName evidence="1">Uncharacterized protein</fullName>
    </submittedName>
</protein>